<keyword evidence="2" id="KW-1185">Reference proteome</keyword>
<proteinExistence type="predicted"/>
<reference evidence="1 2" key="1">
    <citation type="journal article" date="2022" name="Plant J.">
        <title>Chromosome-level genome of Camellia lanceoleosa provides a valuable resource for understanding genome evolution and self-incompatibility.</title>
        <authorList>
            <person name="Gong W."/>
            <person name="Xiao S."/>
            <person name="Wang L."/>
            <person name="Liao Z."/>
            <person name="Chang Y."/>
            <person name="Mo W."/>
            <person name="Hu G."/>
            <person name="Li W."/>
            <person name="Zhao G."/>
            <person name="Zhu H."/>
            <person name="Hu X."/>
            <person name="Ji K."/>
            <person name="Xiang X."/>
            <person name="Song Q."/>
            <person name="Yuan D."/>
            <person name="Jin S."/>
            <person name="Zhang L."/>
        </authorList>
    </citation>
    <scope>NUCLEOTIDE SEQUENCE [LARGE SCALE GENOMIC DNA]</scope>
    <source>
        <strain evidence="1">SQ_2022a</strain>
    </source>
</reference>
<name>A0ACC0GLG5_9ERIC</name>
<accession>A0ACC0GLG5</accession>
<sequence>MVTTVRPYHTSQFHHQSEHLKRNGEFVELSKWVAGRRRSSIIIPAGANRQGWKDVAGLLDTILFGTRQKNHVRGSEEKAAGKQISYLTMAHELKGVQQNGVNMEVNTEVLSLQEKTGEIRSRTYAEVLKHQAPVSAS</sequence>
<evidence type="ECO:0000313" key="2">
    <source>
        <dbReference type="Proteomes" id="UP001060215"/>
    </source>
</evidence>
<organism evidence="1 2">
    <name type="scientific">Camellia lanceoleosa</name>
    <dbReference type="NCBI Taxonomy" id="1840588"/>
    <lineage>
        <taxon>Eukaryota</taxon>
        <taxon>Viridiplantae</taxon>
        <taxon>Streptophyta</taxon>
        <taxon>Embryophyta</taxon>
        <taxon>Tracheophyta</taxon>
        <taxon>Spermatophyta</taxon>
        <taxon>Magnoliopsida</taxon>
        <taxon>eudicotyledons</taxon>
        <taxon>Gunneridae</taxon>
        <taxon>Pentapetalae</taxon>
        <taxon>asterids</taxon>
        <taxon>Ericales</taxon>
        <taxon>Theaceae</taxon>
        <taxon>Camellia</taxon>
    </lineage>
</organism>
<gene>
    <name evidence="1" type="ORF">LOK49_LG09G01947</name>
</gene>
<evidence type="ECO:0000313" key="1">
    <source>
        <dbReference type="EMBL" id="KAI8001925.1"/>
    </source>
</evidence>
<protein>
    <submittedName>
        <fullName evidence="1">Uncharacterized protein</fullName>
    </submittedName>
</protein>
<dbReference type="EMBL" id="CM045765">
    <property type="protein sequence ID" value="KAI8001925.1"/>
    <property type="molecule type" value="Genomic_DNA"/>
</dbReference>
<comment type="caution">
    <text evidence="1">The sequence shown here is derived from an EMBL/GenBank/DDBJ whole genome shotgun (WGS) entry which is preliminary data.</text>
</comment>
<dbReference type="Proteomes" id="UP001060215">
    <property type="component" value="Chromosome 8"/>
</dbReference>